<comment type="similarity">
    <text evidence="2 3">Belongs to the small heat shock protein (HSP20) family.</text>
</comment>
<dbReference type="EMBL" id="OZ019907">
    <property type="protein sequence ID" value="CAK9205689.1"/>
    <property type="molecule type" value="Genomic_DNA"/>
</dbReference>
<evidence type="ECO:0000313" key="6">
    <source>
        <dbReference type="EMBL" id="CAK9205689.1"/>
    </source>
</evidence>
<reference evidence="6" key="1">
    <citation type="submission" date="2024-02" db="EMBL/GenBank/DDBJ databases">
        <authorList>
            <consortium name="ELIXIR-Norway"/>
            <consortium name="Elixir Norway"/>
        </authorList>
    </citation>
    <scope>NUCLEOTIDE SEQUENCE</scope>
</reference>
<dbReference type="Proteomes" id="UP001497512">
    <property type="component" value="Chromosome 15"/>
</dbReference>
<evidence type="ECO:0000313" key="7">
    <source>
        <dbReference type="Proteomes" id="UP001497512"/>
    </source>
</evidence>
<keyword evidence="7" id="KW-1185">Reference proteome</keyword>
<feature type="domain" description="SHSP" evidence="5">
    <location>
        <begin position="1"/>
        <end position="97"/>
    </location>
</feature>
<organism evidence="6 7">
    <name type="scientific">Sphagnum troendelagicum</name>
    <dbReference type="NCBI Taxonomy" id="128251"/>
    <lineage>
        <taxon>Eukaryota</taxon>
        <taxon>Viridiplantae</taxon>
        <taxon>Streptophyta</taxon>
        <taxon>Embryophyta</taxon>
        <taxon>Bryophyta</taxon>
        <taxon>Sphagnophytina</taxon>
        <taxon>Sphagnopsida</taxon>
        <taxon>Sphagnales</taxon>
        <taxon>Sphagnaceae</taxon>
        <taxon>Sphagnum</taxon>
    </lineage>
</organism>
<feature type="region of interest" description="Disordered" evidence="4">
    <location>
        <begin position="88"/>
        <end position="108"/>
    </location>
</feature>
<dbReference type="InterPro" id="IPR002068">
    <property type="entry name" value="A-crystallin/Hsp20_dom"/>
</dbReference>
<keyword evidence="1" id="KW-0346">Stress response</keyword>
<dbReference type="InterPro" id="IPR008978">
    <property type="entry name" value="HSP20-like_chaperone"/>
</dbReference>
<accession>A0ABP0TUV8</accession>
<evidence type="ECO:0000256" key="3">
    <source>
        <dbReference type="RuleBase" id="RU003616"/>
    </source>
</evidence>
<dbReference type="Pfam" id="PF00011">
    <property type="entry name" value="HSP20"/>
    <property type="match status" value="1"/>
</dbReference>
<dbReference type="Gene3D" id="2.60.40.790">
    <property type="match status" value="1"/>
</dbReference>
<dbReference type="InterPro" id="IPR031107">
    <property type="entry name" value="Small_HSP"/>
</dbReference>
<protein>
    <recommendedName>
        <fullName evidence="5">SHSP domain-containing protein</fullName>
    </recommendedName>
</protein>
<name>A0ABP0TUV8_9BRYO</name>
<sequence>MPGVKHTEVKVRVENDEILWISGERKREDFFVGGREVKYMRVERNAVAKFLRKFNLPANVNLDTIAATCRHGLLTVIVHKIPPPPLPRPKNFDIPVTSDAVASRHDEP</sequence>
<dbReference type="PANTHER" id="PTHR11527">
    <property type="entry name" value="HEAT-SHOCK PROTEIN 20 FAMILY MEMBER"/>
    <property type="match status" value="1"/>
</dbReference>
<evidence type="ECO:0000259" key="5">
    <source>
        <dbReference type="PROSITE" id="PS01031"/>
    </source>
</evidence>
<dbReference type="PROSITE" id="PS01031">
    <property type="entry name" value="SHSP"/>
    <property type="match status" value="1"/>
</dbReference>
<evidence type="ECO:0000256" key="4">
    <source>
        <dbReference type="SAM" id="MobiDB-lite"/>
    </source>
</evidence>
<gene>
    <name evidence="6" type="ORF">CSSPTR1EN2_LOCUS7974</name>
</gene>
<proteinExistence type="inferred from homology"/>
<dbReference type="SUPFAM" id="SSF49764">
    <property type="entry name" value="HSP20-like chaperones"/>
    <property type="match status" value="1"/>
</dbReference>
<evidence type="ECO:0000256" key="1">
    <source>
        <dbReference type="ARBA" id="ARBA00023016"/>
    </source>
</evidence>
<evidence type="ECO:0000256" key="2">
    <source>
        <dbReference type="PROSITE-ProRule" id="PRU00285"/>
    </source>
</evidence>